<dbReference type="InterPro" id="IPR019734">
    <property type="entry name" value="TPR_rpt"/>
</dbReference>
<gene>
    <name evidence="2" type="ORF">C1I60_17445</name>
</gene>
<dbReference type="Gene3D" id="1.25.40.10">
    <property type="entry name" value="Tetratricopeptide repeat domain"/>
    <property type="match status" value="1"/>
</dbReference>
<evidence type="ECO:0000313" key="3">
    <source>
        <dbReference type="Proteomes" id="UP000308114"/>
    </source>
</evidence>
<dbReference type="AlphaFoldDB" id="A0A4U2PVJ5"/>
<dbReference type="Proteomes" id="UP000308114">
    <property type="component" value="Unassembled WGS sequence"/>
</dbReference>
<dbReference type="EMBL" id="PNXQ01000015">
    <property type="protein sequence ID" value="TKH42580.1"/>
    <property type="molecule type" value="Genomic_DNA"/>
</dbReference>
<dbReference type="Pfam" id="PF12688">
    <property type="entry name" value="TPR_5"/>
    <property type="match status" value="1"/>
</dbReference>
<evidence type="ECO:0000259" key="1">
    <source>
        <dbReference type="Pfam" id="PF12688"/>
    </source>
</evidence>
<sequence length="161" mass="18281">MDQIIAKASELRRTGQAEEARELLLKALEQEPNDAELWYQTAWTHDALGLEREAVSFYEKSLGMTLSAESRKGAILGLGSTYRVLGEYAKAKVWLETGMDEFSDYRPFRVFYAMVLYNLGEYGKAMEGLLMELAETTSDSSTQAYSRAIQYYADKLDQIET</sequence>
<protein>
    <recommendedName>
        <fullName evidence="1">Tetratrico peptide repeat group 5 domain-containing protein</fullName>
    </recommendedName>
</protein>
<evidence type="ECO:0000313" key="2">
    <source>
        <dbReference type="EMBL" id="TKH42580.1"/>
    </source>
</evidence>
<dbReference type="RefSeq" id="WP_137062868.1">
    <property type="nucleotide sequence ID" value="NZ_PNXQ01000015.1"/>
</dbReference>
<proteinExistence type="predicted"/>
<name>A0A4U2PVJ5_9BACL</name>
<organism evidence="2 3">
    <name type="scientific">Paenibacillus terrae</name>
    <dbReference type="NCBI Taxonomy" id="159743"/>
    <lineage>
        <taxon>Bacteria</taxon>
        <taxon>Bacillati</taxon>
        <taxon>Bacillota</taxon>
        <taxon>Bacilli</taxon>
        <taxon>Bacillales</taxon>
        <taxon>Paenibacillaceae</taxon>
        <taxon>Paenibacillus</taxon>
    </lineage>
</organism>
<accession>A0A4U2PVJ5</accession>
<dbReference type="InterPro" id="IPR011990">
    <property type="entry name" value="TPR-like_helical_dom_sf"/>
</dbReference>
<reference evidence="2 3" key="1">
    <citation type="submission" date="2018-01" db="EMBL/GenBank/DDBJ databases">
        <title>Bacillales members from the olive rhizosphere are effective biological control agents against Verticillium dahliae.</title>
        <authorList>
            <person name="Gomez-Lama C."/>
            <person name="Legarda G."/>
            <person name="Ruano-Rosa D."/>
            <person name="Pizarro-Tobias P."/>
            <person name="Valverde-Corredor A."/>
            <person name="Niqui J.L."/>
            <person name="Trivino J.C."/>
            <person name="Roca A."/>
            <person name="Mercado-Blanco J."/>
        </authorList>
    </citation>
    <scope>NUCLEOTIDE SEQUENCE [LARGE SCALE GENOMIC DNA]</scope>
    <source>
        <strain evidence="2 3">PIC167</strain>
    </source>
</reference>
<comment type="caution">
    <text evidence="2">The sequence shown here is derived from an EMBL/GenBank/DDBJ whole genome shotgun (WGS) entry which is preliminary data.</text>
</comment>
<dbReference type="SUPFAM" id="SSF48452">
    <property type="entry name" value="TPR-like"/>
    <property type="match status" value="1"/>
</dbReference>
<dbReference type="Pfam" id="PF13181">
    <property type="entry name" value="TPR_8"/>
    <property type="match status" value="1"/>
</dbReference>
<feature type="domain" description="Tetratrico peptide repeat group 5" evidence="1">
    <location>
        <begin position="39"/>
        <end position="156"/>
    </location>
</feature>
<dbReference type="InterPro" id="IPR041656">
    <property type="entry name" value="TPR_5"/>
</dbReference>